<proteinExistence type="predicted"/>
<gene>
    <name evidence="1" type="ORF">HPB50_020056</name>
</gene>
<reference evidence="1" key="1">
    <citation type="submission" date="2020-05" db="EMBL/GenBank/DDBJ databases">
        <title>Large-scale comparative analyses of tick genomes elucidate their genetic diversity and vector capacities.</title>
        <authorList>
            <person name="Jia N."/>
            <person name="Wang J."/>
            <person name="Shi W."/>
            <person name="Du L."/>
            <person name="Sun Y."/>
            <person name="Zhan W."/>
            <person name="Jiang J."/>
            <person name="Wang Q."/>
            <person name="Zhang B."/>
            <person name="Ji P."/>
            <person name="Sakyi L.B."/>
            <person name="Cui X."/>
            <person name="Yuan T."/>
            <person name="Jiang B."/>
            <person name="Yang W."/>
            <person name="Lam T.T.-Y."/>
            <person name="Chang Q."/>
            <person name="Ding S."/>
            <person name="Wang X."/>
            <person name="Zhu J."/>
            <person name="Ruan X."/>
            <person name="Zhao L."/>
            <person name="Wei J."/>
            <person name="Que T."/>
            <person name="Du C."/>
            <person name="Cheng J."/>
            <person name="Dai P."/>
            <person name="Han X."/>
            <person name="Huang E."/>
            <person name="Gao Y."/>
            <person name="Liu J."/>
            <person name="Shao H."/>
            <person name="Ye R."/>
            <person name="Li L."/>
            <person name="Wei W."/>
            <person name="Wang X."/>
            <person name="Wang C."/>
            <person name="Yang T."/>
            <person name="Huo Q."/>
            <person name="Li W."/>
            <person name="Guo W."/>
            <person name="Chen H."/>
            <person name="Zhou L."/>
            <person name="Ni X."/>
            <person name="Tian J."/>
            <person name="Zhou Y."/>
            <person name="Sheng Y."/>
            <person name="Liu T."/>
            <person name="Pan Y."/>
            <person name="Xia L."/>
            <person name="Li J."/>
            <person name="Zhao F."/>
            <person name="Cao W."/>
        </authorList>
    </citation>
    <scope>NUCLEOTIDE SEQUENCE</scope>
    <source>
        <strain evidence="1">Hyas-2018</strain>
    </source>
</reference>
<comment type="caution">
    <text evidence="1">The sequence shown here is derived from an EMBL/GenBank/DDBJ whole genome shotgun (WGS) entry which is preliminary data.</text>
</comment>
<dbReference type="EMBL" id="CM023485">
    <property type="protein sequence ID" value="KAH6930852.1"/>
    <property type="molecule type" value="Genomic_DNA"/>
</dbReference>
<protein>
    <submittedName>
        <fullName evidence="1">Uncharacterized protein</fullName>
    </submittedName>
</protein>
<organism evidence="1 2">
    <name type="scientific">Hyalomma asiaticum</name>
    <name type="common">Tick</name>
    <dbReference type="NCBI Taxonomy" id="266040"/>
    <lineage>
        <taxon>Eukaryota</taxon>
        <taxon>Metazoa</taxon>
        <taxon>Ecdysozoa</taxon>
        <taxon>Arthropoda</taxon>
        <taxon>Chelicerata</taxon>
        <taxon>Arachnida</taxon>
        <taxon>Acari</taxon>
        <taxon>Parasitiformes</taxon>
        <taxon>Ixodida</taxon>
        <taxon>Ixodoidea</taxon>
        <taxon>Ixodidae</taxon>
        <taxon>Hyalomminae</taxon>
        <taxon>Hyalomma</taxon>
    </lineage>
</organism>
<evidence type="ECO:0000313" key="2">
    <source>
        <dbReference type="Proteomes" id="UP000821845"/>
    </source>
</evidence>
<name>A0ACB7S9V3_HYAAI</name>
<accession>A0ACB7S9V3</accession>
<sequence>MTDPPYRPEIILDCRNLQEWSQHKREAVILKAHAPKEGTRWHRMVGWSYVFAAFGTCLLAGGGVMFVLSVTIETYMESLTDRYDMHTTIQGAAIFCVGVAFILAALVKRYRHGHA</sequence>
<evidence type="ECO:0000313" key="1">
    <source>
        <dbReference type="EMBL" id="KAH6930852.1"/>
    </source>
</evidence>
<dbReference type="Proteomes" id="UP000821845">
    <property type="component" value="Chromosome 5"/>
</dbReference>
<keyword evidence="2" id="KW-1185">Reference proteome</keyword>